<dbReference type="AlphaFoldDB" id="A0A6C0EBB7"/>
<reference evidence="1" key="1">
    <citation type="journal article" date="2020" name="Nature">
        <title>Giant virus diversity and host interactions through global metagenomics.</title>
        <authorList>
            <person name="Schulz F."/>
            <person name="Roux S."/>
            <person name="Paez-Espino D."/>
            <person name="Jungbluth S."/>
            <person name="Walsh D.A."/>
            <person name="Denef V.J."/>
            <person name="McMahon K.D."/>
            <person name="Konstantinidis K.T."/>
            <person name="Eloe-Fadrosh E.A."/>
            <person name="Kyrpides N.C."/>
            <person name="Woyke T."/>
        </authorList>
    </citation>
    <scope>NUCLEOTIDE SEQUENCE</scope>
    <source>
        <strain evidence="1">GVMAG-M-3300023179-27</strain>
    </source>
</reference>
<proteinExistence type="predicted"/>
<name>A0A6C0EBB7_9ZZZZ</name>
<organism evidence="1">
    <name type="scientific">viral metagenome</name>
    <dbReference type="NCBI Taxonomy" id="1070528"/>
    <lineage>
        <taxon>unclassified sequences</taxon>
        <taxon>metagenomes</taxon>
        <taxon>organismal metagenomes</taxon>
    </lineage>
</organism>
<sequence length="195" mass="22549">MFQVAKRLVLFGAGLAGTYNVFVVGGIMTGSLDPQFATSTTIYRHSDTLKKAIIKTYGLSNATYTDKQNFELCKYAISLEKSNISHVEPYNWTEEQCKEFGAIVLLTQPYDYLVDMRILKPSVRFRFLANYIGDYYPLLLHKRNFDYLTKDEWKFLLKYDPNVINYVKKLDPDLISVSDFTEEEVAEAEKLKSKM</sequence>
<evidence type="ECO:0000313" key="1">
    <source>
        <dbReference type="EMBL" id="QHT26032.1"/>
    </source>
</evidence>
<accession>A0A6C0EBB7</accession>
<dbReference type="EMBL" id="MN739777">
    <property type="protein sequence ID" value="QHT26032.1"/>
    <property type="molecule type" value="Genomic_DNA"/>
</dbReference>
<protein>
    <submittedName>
        <fullName evidence="1">Uncharacterized protein</fullName>
    </submittedName>
</protein>